<gene>
    <name evidence="1" type="ORF">JF539_02935</name>
</gene>
<accession>A0A939EBZ0</accession>
<sequence>MSEQSARPNISLPAGAKLENQYKPVAIAALNAAALCNKTGAVTKKAK</sequence>
<proteinExistence type="predicted"/>
<organism evidence="1 2">
    <name type="scientific">Roseibium aggregatum</name>
    <dbReference type="NCBI Taxonomy" id="187304"/>
    <lineage>
        <taxon>Bacteria</taxon>
        <taxon>Pseudomonadati</taxon>
        <taxon>Pseudomonadota</taxon>
        <taxon>Alphaproteobacteria</taxon>
        <taxon>Hyphomicrobiales</taxon>
        <taxon>Stappiaceae</taxon>
        <taxon>Roseibium</taxon>
    </lineage>
</organism>
<protein>
    <submittedName>
        <fullName evidence="1">Uncharacterized protein</fullName>
    </submittedName>
</protein>
<dbReference type="AlphaFoldDB" id="A0A939EBZ0"/>
<name>A0A939EBZ0_9HYPH</name>
<dbReference type="RefSeq" id="WP_207138855.1">
    <property type="nucleotide sequence ID" value="NZ_JAEKJZ010000001.1"/>
</dbReference>
<comment type="caution">
    <text evidence="1">The sequence shown here is derived from an EMBL/GenBank/DDBJ whole genome shotgun (WGS) entry which is preliminary data.</text>
</comment>
<dbReference type="EMBL" id="JAEKJZ010000001">
    <property type="protein sequence ID" value="MBN9669278.1"/>
    <property type="molecule type" value="Genomic_DNA"/>
</dbReference>
<dbReference type="Proteomes" id="UP000664096">
    <property type="component" value="Unassembled WGS sequence"/>
</dbReference>
<evidence type="ECO:0000313" key="2">
    <source>
        <dbReference type="Proteomes" id="UP000664096"/>
    </source>
</evidence>
<reference evidence="1" key="1">
    <citation type="submission" date="2020-12" db="EMBL/GenBank/DDBJ databases">
        <title>Oil enriched cultivation method for isolating marine PHA-producing bacteria.</title>
        <authorList>
            <person name="Zheng W."/>
            <person name="Yu S."/>
            <person name="Huang Y."/>
        </authorList>
    </citation>
    <scope>NUCLEOTIDE SEQUENCE</scope>
    <source>
        <strain evidence="1">SY-2-12</strain>
    </source>
</reference>
<evidence type="ECO:0000313" key="1">
    <source>
        <dbReference type="EMBL" id="MBN9669278.1"/>
    </source>
</evidence>